<keyword evidence="2" id="KW-1185">Reference proteome</keyword>
<comment type="caution">
    <text evidence="1">The sequence shown here is derived from an EMBL/GenBank/DDBJ whole genome shotgun (WGS) entry which is preliminary data.</text>
</comment>
<dbReference type="AlphaFoldDB" id="A0A066YZ67"/>
<protein>
    <submittedName>
        <fullName evidence="1">Uncharacterized protein</fullName>
    </submittedName>
</protein>
<dbReference type="PATRIC" id="fig|1348663.4.peg.1576"/>
<reference evidence="1 2" key="1">
    <citation type="submission" date="2014-05" db="EMBL/GenBank/DDBJ databases">
        <title>Draft Genome Sequence of Kitasatospora cheerisanensis KCTC 2395.</title>
        <authorList>
            <person name="Nam D.H."/>
        </authorList>
    </citation>
    <scope>NUCLEOTIDE SEQUENCE [LARGE SCALE GENOMIC DNA]</scope>
    <source>
        <strain evidence="1 2">KCTC 2395</strain>
    </source>
</reference>
<organism evidence="1 2">
    <name type="scientific">Kitasatospora cheerisanensis KCTC 2395</name>
    <dbReference type="NCBI Taxonomy" id="1348663"/>
    <lineage>
        <taxon>Bacteria</taxon>
        <taxon>Bacillati</taxon>
        <taxon>Actinomycetota</taxon>
        <taxon>Actinomycetes</taxon>
        <taxon>Kitasatosporales</taxon>
        <taxon>Streptomycetaceae</taxon>
        <taxon>Kitasatospora</taxon>
    </lineage>
</organism>
<gene>
    <name evidence="1" type="ORF">KCH_16380</name>
</gene>
<proteinExistence type="predicted"/>
<dbReference type="Proteomes" id="UP000027178">
    <property type="component" value="Unassembled WGS sequence"/>
</dbReference>
<dbReference type="EMBL" id="JNBY01000068">
    <property type="protein sequence ID" value="KDN86542.1"/>
    <property type="molecule type" value="Genomic_DNA"/>
</dbReference>
<dbReference type="HOGENOM" id="CLU_093183_0_0_11"/>
<name>A0A066YZ67_9ACTN</name>
<evidence type="ECO:0000313" key="2">
    <source>
        <dbReference type="Proteomes" id="UP000027178"/>
    </source>
</evidence>
<dbReference type="eggNOG" id="ENOG5033SCP">
    <property type="taxonomic scope" value="Bacteria"/>
</dbReference>
<sequence>MTGGHQEGMAAARSALTGAAGPAGHLSALLDRFAAEPARHWPELMDHLCPQLDTVHPASWAALPRLAEIAAACDGTDRLTPVLSAAAAIASCAPDTDGPLQELAGPVGELHRLTDGALRRAADREEYVLLLQCLLSFEGAVCWDRALDGLHTGEFEACCPWCGLLLEVELGTERSHCVDAEYSLPGEPVRAPIRPAALGQLDGVGARLFRRATADGWPAVARAVRRLFGESACPDCGTGFVVAVRVAAARGF</sequence>
<accession>A0A066YZ67</accession>
<evidence type="ECO:0000313" key="1">
    <source>
        <dbReference type="EMBL" id="KDN86542.1"/>
    </source>
</evidence>